<evidence type="ECO:0000313" key="4">
    <source>
        <dbReference type="Proteomes" id="UP001162836"/>
    </source>
</evidence>
<name>A0ABS8QJH3_9BACI</name>
<dbReference type="SUPFAM" id="SSF51445">
    <property type="entry name" value="(Trans)glycosidases"/>
    <property type="match status" value="1"/>
</dbReference>
<dbReference type="GO" id="GO:0051060">
    <property type="term" value="F:pullulanase activity"/>
    <property type="evidence" value="ECO:0007669"/>
    <property type="project" value="UniProtKB-EC"/>
</dbReference>
<dbReference type="CDD" id="cd02860">
    <property type="entry name" value="E_set_Pullulanase"/>
    <property type="match status" value="1"/>
</dbReference>
<comment type="similarity">
    <text evidence="1">Belongs to the glycosyl hydrolase 13 family.</text>
</comment>
<dbReference type="InterPro" id="IPR011840">
    <property type="entry name" value="PulA_typeI"/>
</dbReference>
<accession>A0ABS8QJH3</accession>
<organism evidence="3 4">
    <name type="scientific">Neobacillus sedimentimangrovi</name>
    <dbReference type="NCBI Taxonomy" id="2699460"/>
    <lineage>
        <taxon>Bacteria</taxon>
        <taxon>Bacillati</taxon>
        <taxon>Bacillota</taxon>
        <taxon>Bacilli</taxon>
        <taxon>Bacillales</taxon>
        <taxon>Bacillaceae</taxon>
        <taxon>Neobacillus</taxon>
    </lineage>
</organism>
<reference evidence="3 4" key="1">
    <citation type="journal article" date="2023" name="Antonie Van Leeuwenhoek">
        <title>Unveiling the genomic potential of a novel thermostable glycoside hydrolases producing Neobacillus sedimentimangrovi UE25.</title>
        <authorList>
            <person name="Ejaz U."/>
            <person name="Saleem F."/>
            <person name="Rashid R."/>
            <person name="Hasan K.A."/>
            <person name="Syed M.N."/>
            <person name="Sohail M."/>
        </authorList>
    </citation>
    <scope>NUCLEOTIDE SEQUENCE [LARGE SCALE GENOMIC DNA]</scope>
    <source>
        <strain evidence="3 4">UE25</strain>
    </source>
</reference>
<feature type="domain" description="Glycosyl hydrolase family 13 catalytic" evidence="2">
    <location>
        <begin position="231"/>
        <end position="626"/>
    </location>
</feature>
<evidence type="ECO:0000259" key="2">
    <source>
        <dbReference type="SMART" id="SM00642"/>
    </source>
</evidence>
<dbReference type="InterPro" id="IPR040697">
    <property type="entry name" value="PulA_N1"/>
</dbReference>
<dbReference type="SUPFAM" id="SSF81296">
    <property type="entry name" value="E set domains"/>
    <property type="match status" value="1"/>
</dbReference>
<evidence type="ECO:0000256" key="1">
    <source>
        <dbReference type="ARBA" id="ARBA00008061"/>
    </source>
</evidence>
<gene>
    <name evidence="3" type="primary">pulA</name>
    <name evidence="3" type="ORF">LRS37_10980</name>
</gene>
<dbReference type="Pfam" id="PF00128">
    <property type="entry name" value="Alpha-amylase"/>
    <property type="match status" value="1"/>
</dbReference>
<dbReference type="Proteomes" id="UP001162836">
    <property type="component" value="Unassembled WGS sequence"/>
</dbReference>
<dbReference type="Gene3D" id="2.60.40.10">
    <property type="entry name" value="Immunoglobulins"/>
    <property type="match status" value="1"/>
</dbReference>
<dbReference type="Pfam" id="PF17999">
    <property type="entry name" value="PulA_N1"/>
    <property type="match status" value="1"/>
</dbReference>
<dbReference type="Pfam" id="PF02922">
    <property type="entry name" value="CBM_48"/>
    <property type="match status" value="1"/>
</dbReference>
<comment type="caution">
    <text evidence="3">The sequence shown here is derived from an EMBL/GenBank/DDBJ whole genome shotgun (WGS) entry which is preliminary data.</text>
</comment>
<proteinExistence type="inferred from homology"/>
<evidence type="ECO:0000313" key="3">
    <source>
        <dbReference type="EMBL" id="MCD4839396.1"/>
    </source>
</evidence>
<dbReference type="InterPro" id="IPR013780">
    <property type="entry name" value="Glyco_hydro_b"/>
</dbReference>
<dbReference type="InterPro" id="IPR013783">
    <property type="entry name" value="Ig-like_fold"/>
</dbReference>
<dbReference type="EMBL" id="JAJODE010000029">
    <property type="protein sequence ID" value="MCD4839396.1"/>
    <property type="molecule type" value="Genomic_DNA"/>
</dbReference>
<dbReference type="PANTHER" id="PTHR43002">
    <property type="entry name" value="GLYCOGEN DEBRANCHING ENZYME"/>
    <property type="match status" value="1"/>
</dbReference>
<dbReference type="InterPro" id="IPR017853">
    <property type="entry name" value="GH"/>
</dbReference>
<protein>
    <submittedName>
        <fullName evidence="3">Type I pullulanase</fullName>
        <ecNumber evidence="3">3.2.1.41</ecNumber>
    </submittedName>
</protein>
<dbReference type="Gene3D" id="2.60.40.2320">
    <property type="match status" value="1"/>
</dbReference>
<keyword evidence="4" id="KW-1185">Reference proteome</keyword>
<dbReference type="InterPro" id="IPR004193">
    <property type="entry name" value="Glyco_hydro_13_N"/>
</dbReference>
<sequence length="720" mass="82506">MQTGKRGTRMISTERLFFAYLDEMATITILMPLSYHHGLSSSFTITQGSLKSPLTIVNRVQIENYQKYTCKLNEEFCFGTQYWVLDEHGGQTDLQIGAIIRTEEFDKKFYYEGNDLGVIYSTIESGFKLWAPTATQVKLKLRNPKTKYSEIIKMKREDVGVWSVVVRKNLEYYHYSYLVQVNQEWREVVDPYVKAVSANGDMGVIVDLNKTRREKPVLPPLENPVDAIIYETHIRDFTIHPNSGVGHKGLYLGVAERGTRSANGELTGLSYVKDLGVTHIEFLPFNDFAGVDELNPLSKYNWGYNPIHFNAPEGSYSTDPSDPYARIHELKEMIHQIHEAGLRVIMDVVYNHVYIREESSFEKILPGYYFRHNEMGLPSNGTGVGNDIASERRMVRKFIVDSVEFWLKEYHVDGFRFDLMGILDVETMNEVRKVCDRLGNDILIIGEGWNLNTPLPLQKKANIANQAKLPSIGQFNDQFRDSIKGSTFNLHDKGYAFGNKHYFEAAVEAIMGSVGFHKRSKRIFNEPFQSVNYIECHDNHTLWDKIEACLPNVDEEIRMKIHRLATGIVLLSQGIPFLHSGQEFLRTKEGDSNSYQSPDSINQLDWDRKSKYKENVNYIKGLIQIRKAYSCFRMRKTVDIQNRIRLLPLVEPLLGALYLGEQEEMILLINPTANHHFISIPKGEWLVLADSDQASTVPTRMVQGGGIQMEPISLNVLLKK</sequence>
<dbReference type="Gene3D" id="3.20.20.80">
    <property type="entry name" value="Glycosidases"/>
    <property type="match status" value="1"/>
</dbReference>
<keyword evidence="3" id="KW-0326">Glycosidase</keyword>
<dbReference type="CDD" id="cd11341">
    <property type="entry name" value="AmyAc_Pullulanase_LD-like"/>
    <property type="match status" value="1"/>
</dbReference>
<dbReference type="SMART" id="SM00642">
    <property type="entry name" value="Aamy"/>
    <property type="match status" value="1"/>
</dbReference>
<keyword evidence="3" id="KW-0378">Hydrolase</keyword>
<dbReference type="InterPro" id="IPR006047">
    <property type="entry name" value="GH13_cat_dom"/>
</dbReference>
<dbReference type="EC" id="3.2.1.41" evidence="3"/>
<dbReference type="InterPro" id="IPR014756">
    <property type="entry name" value="Ig_E-set"/>
</dbReference>
<dbReference type="Gene3D" id="2.60.40.1180">
    <property type="entry name" value="Golgi alpha-mannosidase II"/>
    <property type="match status" value="1"/>
</dbReference>
<dbReference type="NCBIfam" id="TIGR02104">
    <property type="entry name" value="pulA_typeI"/>
    <property type="match status" value="1"/>
</dbReference>